<organism evidence="1">
    <name type="scientific">marine sediment metagenome</name>
    <dbReference type="NCBI Taxonomy" id="412755"/>
    <lineage>
        <taxon>unclassified sequences</taxon>
        <taxon>metagenomes</taxon>
        <taxon>ecological metagenomes</taxon>
    </lineage>
</organism>
<sequence>NQTLLQNAKTNIGSTEYLVQTLNGLACLSQTSSDIEKTLAITFSIVADI</sequence>
<dbReference type="AlphaFoldDB" id="X1N441"/>
<reference evidence="1" key="1">
    <citation type="journal article" date="2014" name="Front. Microbiol.">
        <title>High frequency of phylogenetically diverse reductive dehalogenase-homologous genes in deep subseafloor sedimentary metagenomes.</title>
        <authorList>
            <person name="Kawai M."/>
            <person name="Futagami T."/>
            <person name="Toyoda A."/>
            <person name="Takaki Y."/>
            <person name="Nishi S."/>
            <person name="Hori S."/>
            <person name="Arai W."/>
            <person name="Tsubouchi T."/>
            <person name="Morono Y."/>
            <person name="Uchiyama I."/>
            <person name="Ito T."/>
            <person name="Fujiyama A."/>
            <person name="Inagaki F."/>
            <person name="Takami H."/>
        </authorList>
    </citation>
    <scope>NUCLEOTIDE SEQUENCE</scope>
    <source>
        <strain evidence="1">Expedition CK06-06</strain>
    </source>
</reference>
<name>X1N441_9ZZZZ</name>
<evidence type="ECO:0000313" key="1">
    <source>
        <dbReference type="EMBL" id="GAI21610.1"/>
    </source>
</evidence>
<comment type="caution">
    <text evidence="1">The sequence shown here is derived from an EMBL/GenBank/DDBJ whole genome shotgun (WGS) entry which is preliminary data.</text>
</comment>
<proteinExistence type="predicted"/>
<dbReference type="EMBL" id="BARV01018613">
    <property type="protein sequence ID" value="GAI21610.1"/>
    <property type="molecule type" value="Genomic_DNA"/>
</dbReference>
<protein>
    <submittedName>
        <fullName evidence="1">Uncharacterized protein</fullName>
    </submittedName>
</protein>
<feature type="non-terminal residue" evidence="1">
    <location>
        <position position="1"/>
    </location>
</feature>
<accession>X1N441</accession>
<gene>
    <name evidence="1" type="ORF">S06H3_31432</name>
</gene>